<dbReference type="InterPro" id="IPR006047">
    <property type="entry name" value="GH13_cat_dom"/>
</dbReference>
<evidence type="ECO:0000256" key="3">
    <source>
        <dbReference type="ARBA" id="ARBA00023295"/>
    </source>
</evidence>
<keyword evidence="3" id="KW-0326">Glycosidase</keyword>
<dbReference type="AlphaFoldDB" id="A0A1H2SQB8"/>
<dbReference type="FunFam" id="3.90.400.10:FF:000002">
    <property type="entry name" value="Sucrose isomerase"/>
    <property type="match status" value="1"/>
</dbReference>
<gene>
    <name evidence="5" type="ORF">SAMN05444338_102138</name>
</gene>
<dbReference type="InterPro" id="IPR017853">
    <property type="entry name" value="GH"/>
</dbReference>
<dbReference type="PANTHER" id="PTHR10357:SF179">
    <property type="entry name" value="NEUTRAL AND BASIC AMINO ACID TRANSPORT PROTEIN RBAT"/>
    <property type="match status" value="1"/>
</dbReference>
<dbReference type="CDD" id="cd11333">
    <property type="entry name" value="AmyAc_SI_OligoGlu_DGase"/>
    <property type="match status" value="1"/>
</dbReference>
<proteinExistence type="inferred from homology"/>
<dbReference type="SMART" id="SM00642">
    <property type="entry name" value="Aamy"/>
    <property type="match status" value="1"/>
</dbReference>
<dbReference type="PROSITE" id="PS51257">
    <property type="entry name" value="PROKAR_LIPOPROTEIN"/>
    <property type="match status" value="1"/>
</dbReference>
<organism evidence="5 6">
    <name type="scientific">Flavobacterium degerlachei</name>
    <dbReference type="NCBI Taxonomy" id="229203"/>
    <lineage>
        <taxon>Bacteria</taxon>
        <taxon>Pseudomonadati</taxon>
        <taxon>Bacteroidota</taxon>
        <taxon>Flavobacteriia</taxon>
        <taxon>Flavobacteriales</taxon>
        <taxon>Flavobacteriaceae</taxon>
        <taxon>Flavobacterium</taxon>
    </lineage>
</organism>
<evidence type="ECO:0000313" key="5">
    <source>
        <dbReference type="EMBL" id="SDW33655.1"/>
    </source>
</evidence>
<accession>A0A1H2SQB8</accession>
<name>A0A1H2SQB8_9FLAO</name>
<evidence type="ECO:0000256" key="2">
    <source>
        <dbReference type="ARBA" id="ARBA00022801"/>
    </source>
</evidence>
<dbReference type="PANTHER" id="PTHR10357">
    <property type="entry name" value="ALPHA-AMYLASE FAMILY MEMBER"/>
    <property type="match status" value="1"/>
</dbReference>
<dbReference type="GO" id="GO:0009313">
    <property type="term" value="P:oligosaccharide catabolic process"/>
    <property type="evidence" value="ECO:0007669"/>
    <property type="project" value="TreeGrafter"/>
</dbReference>
<sequence length="542" mass="62411">MKLIKPIVLLPIIFLLFSCNKEKKTASDKVWWKETVFYEVYMPSYKDSNGDGFSDFKGFTSKLDYIESLGVKGIWLTPFLESPKVDNGYDVSNYYKVDPTYGSLKDFKQFLEEAHKKDIKIIMDLVVNHTSTDSKWFQESRKSKDNPYRDYYIWKDKPNNWESFFGASAWELDKTTNQYYYHQFDTRMADLNWGNPKVVAEIQNVLRFWLDLGVDGFRLDVINFLTTDGITKDNPTKDGAQEHLNDINQKGVKTAMKSIKSVVNEYDNRFIVGEIGSDKIEVLKQYQSPELLDVVFNFNFGSIKEFSAKKIYDELQSMEKNMKSYPTLFFGSHDMPRLIDRLAKDSPQRAEALAALMLTAKGVPFIYYGEEIGMENIKANTIAEMMDVQGRINYNLAIKAGKSEAEALTIGNEHNRDKSRSPMQWNAEYLAGFSDKSSWIKVNPNYTKINVASLEAQNNSLLNRYKKLITLRNTEAVLQYGKYSQLSFSNDCISFVRTYNGENIKCYFNFSANPLEVIVKSNQKILEGKAQIQANAYLIIKG</sequence>
<evidence type="ECO:0000259" key="4">
    <source>
        <dbReference type="SMART" id="SM00642"/>
    </source>
</evidence>
<evidence type="ECO:0000256" key="1">
    <source>
        <dbReference type="ARBA" id="ARBA00008061"/>
    </source>
</evidence>
<comment type="similarity">
    <text evidence="1">Belongs to the glycosyl hydrolase 13 family.</text>
</comment>
<dbReference type="STRING" id="229203.SAMN05444338_102138"/>
<dbReference type="Proteomes" id="UP000198569">
    <property type="component" value="Unassembled WGS sequence"/>
</dbReference>
<keyword evidence="2 5" id="KW-0378">Hydrolase</keyword>
<dbReference type="GO" id="GO:0004556">
    <property type="term" value="F:alpha-amylase activity"/>
    <property type="evidence" value="ECO:0007669"/>
    <property type="project" value="TreeGrafter"/>
</dbReference>
<dbReference type="InterPro" id="IPR045857">
    <property type="entry name" value="O16G_dom_2"/>
</dbReference>
<dbReference type="RefSeq" id="WP_245709593.1">
    <property type="nucleotide sequence ID" value="NZ_FNMV01000002.1"/>
</dbReference>
<dbReference type="SUPFAM" id="SSF51445">
    <property type="entry name" value="(Trans)glycosidases"/>
    <property type="match status" value="1"/>
</dbReference>
<dbReference type="Pfam" id="PF00128">
    <property type="entry name" value="Alpha-amylase"/>
    <property type="match status" value="1"/>
</dbReference>
<protein>
    <submittedName>
        <fullName evidence="5">Trehalose-6-phosphate hydrolase</fullName>
    </submittedName>
</protein>
<dbReference type="EMBL" id="FNMV01000002">
    <property type="protein sequence ID" value="SDW33655.1"/>
    <property type="molecule type" value="Genomic_DNA"/>
</dbReference>
<evidence type="ECO:0000313" key="6">
    <source>
        <dbReference type="Proteomes" id="UP000198569"/>
    </source>
</evidence>
<reference evidence="6" key="1">
    <citation type="submission" date="2016-10" db="EMBL/GenBank/DDBJ databases">
        <authorList>
            <person name="Varghese N."/>
            <person name="Submissions S."/>
        </authorList>
    </citation>
    <scope>NUCLEOTIDE SEQUENCE [LARGE SCALE GENOMIC DNA]</scope>
    <source>
        <strain evidence="6">DSM 15718</strain>
    </source>
</reference>
<dbReference type="Gene3D" id="3.20.20.80">
    <property type="entry name" value="Glycosidases"/>
    <property type="match status" value="1"/>
</dbReference>
<feature type="domain" description="Glycosyl hydrolase family 13 catalytic" evidence="4">
    <location>
        <begin position="39"/>
        <end position="420"/>
    </location>
</feature>
<dbReference type="Gene3D" id="3.90.400.10">
    <property type="entry name" value="Oligo-1,6-glucosidase, Domain 2"/>
    <property type="match status" value="1"/>
</dbReference>
<keyword evidence="6" id="KW-1185">Reference proteome</keyword>